<dbReference type="Pfam" id="PF00638">
    <property type="entry name" value="Ran_BP1"/>
    <property type="match status" value="1"/>
</dbReference>
<evidence type="ECO:0008006" key="10">
    <source>
        <dbReference type="Google" id="ProtNLM"/>
    </source>
</evidence>
<dbReference type="SMART" id="SM00547">
    <property type="entry name" value="ZnF_RBZ"/>
    <property type="match status" value="1"/>
</dbReference>
<dbReference type="AlphaFoldDB" id="A0AAN4Z1H3"/>
<feature type="compositionally biased region" description="Low complexity" evidence="5">
    <location>
        <begin position="106"/>
        <end position="117"/>
    </location>
</feature>
<feature type="compositionally biased region" description="Basic and acidic residues" evidence="5">
    <location>
        <begin position="218"/>
        <end position="229"/>
    </location>
</feature>
<evidence type="ECO:0000313" key="9">
    <source>
        <dbReference type="Proteomes" id="UP001328107"/>
    </source>
</evidence>
<dbReference type="InterPro" id="IPR045255">
    <property type="entry name" value="RanBP1-like"/>
</dbReference>
<dbReference type="CDD" id="cd00835">
    <property type="entry name" value="RanBD_family"/>
    <property type="match status" value="1"/>
</dbReference>
<dbReference type="GO" id="GO:0005643">
    <property type="term" value="C:nuclear pore"/>
    <property type="evidence" value="ECO:0007669"/>
    <property type="project" value="TreeGrafter"/>
</dbReference>
<gene>
    <name evidence="8" type="ORF">PMAYCL1PPCAC_02296</name>
</gene>
<feature type="compositionally biased region" description="Low complexity" evidence="5">
    <location>
        <begin position="72"/>
        <end position="97"/>
    </location>
</feature>
<feature type="domain" description="RanBD1" evidence="6">
    <location>
        <begin position="305"/>
        <end position="441"/>
    </location>
</feature>
<dbReference type="InterPro" id="IPR011993">
    <property type="entry name" value="PH-like_dom_sf"/>
</dbReference>
<dbReference type="GO" id="GO:0008270">
    <property type="term" value="F:zinc ion binding"/>
    <property type="evidence" value="ECO:0007669"/>
    <property type="project" value="UniProtKB-KW"/>
</dbReference>
<dbReference type="InterPro" id="IPR001876">
    <property type="entry name" value="Znf_RanBP2"/>
</dbReference>
<dbReference type="Gene3D" id="2.30.29.30">
    <property type="entry name" value="Pleckstrin-homology domain (PH domain)/Phosphotyrosine-binding domain (PTB)"/>
    <property type="match status" value="1"/>
</dbReference>
<dbReference type="PANTHER" id="PTHR23138">
    <property type="entry name" value="RAN BINDING PROTEIN"/>
    <property type="match status" value="1"/>
</dbReference>
<keyword evidence="9" id="KW-1185">Reference proteome</keyword>
<name>A0AAN4Z1H3_9BILA</name>
<dbReference type="InterPro" id="IPR000156">
    <property type="entry name" value="Ran_bind_dom"/>
</dbReference>
<accession>A0AAN4Z1H3</accession>
<comment type="caution">
    <text evidence="8">The sequence shown here is derived from an EMBL/GenBank/DDBJ whole genome shotgun (WGS) entry which is preliminary data.</text>
</comment>
<evidence type="ECO:0000259" key="6">
    <source>
        <dbReference type="PROSITE" id="PS50196"/>
    </source>
</evidence>
<feature type="compositionally biased region" description="Acidic residues" evidence="5">
    <location>
        <begin position="290"/>
        <end position="302"/>
    </location>
</feature>
<keyword evidence="2 4" id="KW-0863">Zinc-finger</keyword>
<proteinExistence type="predicted"/>
<dbReference type="SUPFAM" id="SSF50729">
    <property type="entry name" value="PH domain-like"/>
    <property type="match status" value="1"/>
</dbReference>
<feature type="region of interest" description="Disordered" evidence="5">
    <location>
        <begin position="68"/>
        <end position="117"/>
    </location>
</feature>
<dbReference type="EMBL" id="BTRK01000001">
    <property type="protein sequence ID" value="GMR32101.1"/>
    <property type="molecule type" value="Genomic_DNA"/>
</dbReference>
<dbReference type="PROSITE" id="PS50196">
    <property type="entry name" value="RANBD1"/>
    <property type="match status" value="1"/>
</dbReference>
<evidence type="ECO:0000259" key="7">
    <source>
        <dbReference type="PROSITE" id="PS50199"/>
    </source>
</evidence>
<evidence type="ECO:0000256" key="4">
    <source>
        <dbReference type="PROSITE-ProRule" id="PRU00322"/>
    </source>
</evidence>
<feature type="region of interest" description="Disordered" evidence="5">
    <location>
        <begin position="191"/>
        <end position="240"/>
    </location>
</feature>
<feature type="domain" description="RanBP2-type" evidence="7">
    <location>
        <begin position="2"/>
        <end position="31"/>
    </location>
</feature>
<evidence type="ECO:0000313" key="8">
    <source>
        <dbReference type="EMBL" id="GMR32101.1"/>
    </source>
</evidence>
<feature type="region of interest" description="Disordered" evidence="5">
    <location>
        <begin position="282"/>
        <end position="302"/>
    </location>
</feature>
<evidence type="ECO:0000256" key="5">
    <source>
        <dbReference type="SAM" id="MobiDB-lite"/>
    </source>
</evidence>
<organism evidence="8 9">
    <name type="scientific">Pristionchus mayeri</name>
    <dbReference type="NCBI Taxonomy" id="1317129"/>
    <lineage>
        <taxon>Eukaryota</taxon>
        <taxon>Metazoa</taxon>
        <taxon>Ecdysozoa</taxon>
        <taxon>Nematoda</taxon>
        <taxon>Chromadorea</taxon>
        <taxon>Rhabditida</taxon>
        <taxon>Rhabditina</taxon>
        <taxon>Diplogasteromorpha</taxon>
        <taxon>Diplogasteroidea</taxon>
        <taxon>Neodiplogasteridae</taxon>
        <taxon>Pristionchus</taxon>
    </lineage>
</organism>
<evidence type="ECO:0000256" key="3">
    <source>
        <dbReference type="ARBA" id="ARBA00022833"/>
    </source>
</evidence>
<dbReference type="GO" id="GO:0005737">
    <property type="term" value="C:cytoplasm"/>
    <property type="evidence" value="ECO:0007669"/>
    <property type="project" value="TreeGrafter"/>
</dbReference>
<evidence type="ECO:0000256" key="2">
    <source>
        <dbReference type="ARBA" id="ARBA00022771"/>
    </source>
</evidence>
<dbReference type="FunFam" id="2.30.29.30:FF:000312">
    <property type="entry name" value="Ran binding protein 1"/>
    <property type="match status" value="1"/>
</dbReference>
<keyword evidence="1" id="KW-0479">Metal-binding</keyword>
<dbReference type="SMART" id="SM00160">
    <property type="entry name" value="RanBD"/>
    <property type="match status" value="1"/>
</dbReference>
<dbReference type="PROSITE" id="PS50199">
    <property type="entry name" value="ZF_RANBP2_2"/>
    <property type="match status" value="1"/>
</dbReference>
<sequence length="441" mass="46133">MAVGEWECQGCYVRNAADATDCKCCGTANPNCEKKETDKPSNPFGKNATIFNASAASGSTPKFSFGLGGGASASPASTTTTVDVTKTETKTSTPTAAGFSFGGSNASTAPSAAPTTTATPKFSFMQAAAAASKEDEKKSIFGSTAPSASSNAFGAGVTTAASGASSFSFKSAAVAPTASASPLPSFSFKTPDPSKPASIFGGSQKTLFGTSGPSTPVDMKKTEEEKKETPGTVFGSSFMSGQSTSAGFSSLSGKPSIFDQQDKVAEGQKNFASLAKSKPFGQSAAVAASEDGEEGDPEEYEPDVQFAPVIPLPDLVEVKTGEEDEKVLFTARSKIFRFVRDTKEYKERGVGDLKLLHNEAANKFRVVMRRDQVHKLCANFSVLKSANLMEKAGQPNVRSLVVTDFAENDAGDMESFCIKFKNAEIAQDFDRAFKDAQACLQ</sequence>
<dbReference type="Proteomes" id="UP001328107">
    <property type="component" value="Unassembled WGS sequence"/>
</dbReference>
<feature type="compositionally biased region" description="Polar residues" evidence="5">
    <location>
        <begin position="201"/>
        <end position="214"/>
    </location>
</feature>
<dbReference type="Gene3D" id="4.10.1060.10">
    <property type="entry name" value="Zinc finger, RanBP2-type"/>
    <property type="match status" value="1"/>
</dbReference>
<dbReference type="GO" id="GO:0005096">
    <property type="term" value="F:GTPase activator activity"/>
    <property type="evidence" value="ECO:0007669"/>
    <property type="project" value="TreeGrafter"/>
</dbReference>
<evidence type="ECO:0000256" key="1">
    <source>
        <dbReference type="ARBA" id="ARBA00022723"/>
    </source>
</evidence>
<keyword evidence="3" id="KW-0862">Zinc</keyword>
<dbReference type="PROSITE" id="PS01358">
    <property type="entry name" value="ZF_RANBP2_1"/>
    <property type="match status" value="1"/>
</dbReference>
<protein>
    <recommendedName>
        <fullName evidence="10">RanBP2-type domain-containing protein</fullName>
    </recommendedName>
</protein>
<reference evidence="9" key="1">
    <citation type="submission" date="2022-10" db="EMBL/GenBank/DDBJ databases">
        <title>Genome assembly of Pristionchus species.</title>
        <authorList>
            <person name="Yoshida K."/>
            <person name="Sommer R.J."/>
        </authorList>
    </citation>
    <scope>NUCLEOTIDE SEQUENCE [LARGE SCALE GENOMIC DNA]</scope>
    <source>
        <strain evidence="9">RS5460</strain>
    </source>
</reference>
<dbReference type="PANTHER" id="PTHR23138:SF87">
    <property type="entry name" value="E3 SUMO-PROTEIN LIGASE RANBP2"/>
    <property type="match status" value="1"/>
</dbReference>